<feature type="repeat" description="TPR" evidence="3">
    <location>
        <begin position="197"/>
        <end position="230"/>
    </location>
</feature>
<evidence type="ECO:0000313" key="5">
    <source>
        <dbReference type="EMBL" id="KJU82771.1"/>
    </source>
</evidence>
<dbReference type="Pfam" id="PF13283">
    <property type="entry name" value="NfrA_C"/>
    <property type="match status" value="1"/>
</dbReference>
<protein>
    <recommendedName>
        <fullName evidence="4">Bacteriophage N4 adsorption protein A C-terminal domain-containing protein</fullName>
    </recommendedName>
</protein>
<keyword evidence="2 3" id="KW-0802">TPR repeat</keyword>
<dbReference type="AlphaFoldDB" id="A0A0F3GLM1"/>
<dbReference type="SMART" id="SM00028">
    <property type="entry name" value="TPR"/>
    <property type="match status" value="4"/>
</dbReference>
<organism evidence="5 6">
    <name type="scientific">Candidatus Magnetobacterium bavaricum</name>
    <dbReference type="NCBI Taxonomy" id="29290"/>
    <lineage>
        <taxon>Bacteria</taxon>
        <taxon>Pseudomonadati</taxon>
        <taxon>Nitrospirota</taxon>
        <taxon>Thermodesulfovibrionia</taxon>
        <taxon>Thermodesulfovibrionales</taxon>
        <taxon>Candidatus Magnetobacteriaceae</taxon>
        <taxon>Candidatus Magnetobacterium</taxon>
    </lineage>
</organism>
<sequence length="537" mass="62048">MKTHNYSEARENFIKALDYEKTPSIYLNIALCYKELQMPGMAIYYMEMIDTKGLDDDKRKLRYDTLGFLYADGKRYEKSAHAFEASLNIKEDCNIVLRYGKMLIIINNFDKAERILDQLNIKCLNTELIPQYYDALSELALHKGQKEAALENLIKANEFSPDPARYNKIALTYRELKEFEKSIDFFNKAIKLDSGNLSYLSSLGYTYKEHGNRDEAIIALENVITLNPDYLNLSEDLGYINMQQCNNSKAVEYFKKTIDNIPYYPLHSDGEISDFNDRMYSIRQEIKKLNKVFDTTMYLTYRTNKNKYFTSVVGGEGMQFASEGGVELAYTPPEIGLRDERILQVFGRIYFNIKPGTLNWNEDSLQGGIGIRYKPLKTQNLWVSAEELFKIGENSVDDELIRVLYSTGDGYGLKPGKRHWNYTSLYLESGYFIRSATYTAYTEFRQGLTINHKNHVLITPYVGIDYRYQSPLSLGSAYIEGGPGVSVKYLFNETKYEVHKSNLELLINYKYGRFLDNLFQPTKGDFGGLIITSILRF</sequence>
<evidence type="ECO:0000256" key="2">
    <source>
        <dbReference type="ARBA" id="ARBA00022803"/>
    </source>
</evidence>
<keyword evidence="6" id="KW-1185">Reference proteome</keyword>
<feature type="repeat" description="TPR" evidence="3">
    <location>
        <begin position="163"/>
        <end position="196"/>
    </location>
</feature>
<feature type="domain" description="Bacteriophage N4 adsorption protein A C-terminal" evidence="4">
    <location>
        <begin position="363"/>
        <end position="511"/>
    </location>
</feature>
<dbReference type="InterPro" id="IPR051685">
    <property type="entry name" value="Ycf3/AcsC/BcsC/TPR_MFPF"/>
</dbReference>
<evidence type="ECO:0000259" key="4">
    <source>
        <dbReference type="Pfam" id="PF13283"/>
    </source>
</evidence>
<dbReference type="PANTHER" id="PTHR44943:SF8">
    <property type="entry name" value="TPR REPEAT-CONTAINING PROTEIN MJ0263"/>
    <property type="match status" value="1"/>
</dbReference>
<dbReference type="InterPro" id="IPR025137">
    <property type="entry name" value="NfrA_C"/>
</dbReference>
<evidence type="ECO:0000256" key="1">
    <source>
        <dbReference type="ARBA" id="ARBA00022737"/>
    </source>
</evidence>
<dbReference type="Gene3D" id="1.25.40.10">
    <property type="entry name" value="Tetratricopeptide repeat domain"/>
    <property type="match status" value="2"/>
</dbReference>
<keyword evidence="1" id="KW-0677">Repeat</keyword>
<comment type="caution">
    <text evidence="5">The sequence shown here is derived from an EMBL/GenBank/DDBJ whole genome shotgun (WGS) entry which is preliminary data.</text>
</comment>
<gene>
    <name evidence="5" type="ORF">MBAV_005030</name>
</gene>
<dbReference type="PANTHER" id="PTHR44943">
    <property type="entry name" value="CELLULOSE SYNTHASE OPERON PROTEIN C"/>
    <property type="match status" value="1"/>
</dbReference>
<dbReference type="Pfam" id="PF13181">
    <property type="entry name" value="TPR_8"/>
    <property type="match status" value="2"/>
</dbReference>
<evidence type="ECO:0000313" key="6">
    <source>
        <dbReference type="Proteomes" id="UP000033423"/>
    </source>
</evidence>
<dbReference type="InterPro" id="IPR011990">
    <property type="entry name" value="TPR-like_helical_dom_sf"/>
</dbReference>
<dbReference type="Proteomes" id="UP000033423">
    <property type="component" value="Unassembled WGS sequence"/>
</dbReference>
<accession>A0A0F3GLM1</accession>
<reference evidence="5 6" key="1">
    <citation type="submission" date="2015-02" db="EMBL/GenBank/DDBJ databases">
        <title>Single-cell genomics of uncultivated deep-branching MTB reveals a conserved set of magnetosome genes.</title>
        <authorList>
            <person name="Kolinko S."/>
            <person name="Richter M."/>
            <person name="Glockner F.O."/>
            <person name="Brachmann A."/>
            <person name="Schuler D."/>
        </authorList>
    </citation>
    <scope>NUCLEOTIDE SEQUENCE [LARGE SCALE GENOMIC DNA]</scope>
    <source>
        <strain evidence="5">TM-1</strain>
    </source>
</reference>
<dbReference type="PROSITE" id="PS50005">
    <property type="entry name" value="TPR"/>
    <property type="match status" value="2"/>
</dbReference>
<evidence type="ECO:0000256" key="3">
    <source>
        <dbReference type="PROSITE-ProRule" id="PRU00339"/>
    </source>
</evidence>
<dbReference type="EMBL" id="LACI01002177">
    <property type="protein sequence ID" value="KJU82771.1"/>
    <property type="molecule type" value="Genomic_DNA"/>
</dbReference>
<proteinExistence type="predicted"/>
<name>A0A0F3GLM1_9BACT</name>
<dbReference type="PATRIC" id="fig|29290.4.peg.6667"/>
<dbReference type="InterPro" id="IPR019734">
    <property type="entry name" value="TPR_rpt"/>
</dbReference>
<dbReference type="SUPFAM" id="SSF48452">
    <property type="entry name" value="TPR-like"/>
    <property type="match status" value="1"/>
</dbReference>